<dbReference type="PANTHER" id="PTHR45348:SF2">
    <property type="entry name" value="ZINC-TYPE ALCOHOL DEHYDROGENASE-LIKE PROTEIN C2E1P3.01"/>
    <property type="match status" value="1"/>
</dbReference>
<dbReference type="InterPro" id="IPR036291">
    <property type="entry name" value="NAD(P)-bd_dom_sf"/>
</dbReference>
<evidence type="ECO:0000313" key="5">
    <source>
        <dbReference type="Proteomes" id="UP001444661"/>
    </source>
</evidence>
<comment type="similarity">
    <text evidence="1">Belongs to the zinc-containing alcohol dehydrogenase family.</text>
</comment>
<dbReference type="Proteomes" id="UP001444661">
    <property type="component" value="Unassembled WGS sequence"/>
</dbReference>
<dbReference type="Gene3D" id="3.90.180.10">
    <property type="entry name" value="Medium-chain alcohol dehydrogenases, catalytic domain"/>
    <property type="match status" value="1"/>
</dbReference>
<name>A0ABR1T573_9PEZI</name>
<proteinExistence type="inferred from homology"/>
<dbReference type="CDD" id="cd08249">
    <property type="entry name" value="enoyl_reductase_like"/>
    <property type="match status" value="1"/>
</dbReference>
<dbReference type="PANTHER" id="PTHR45348">
    <property type="entry name" value="HYPOTHETICAL OXIDOREDUCTASE (EUROFUNG)"/>
    <property type="match status" value="1"/>
</dbReference>
<evidence type="ECO:0000259" key="3">
    <source>
        <dbReference type="SMART" id="SM00829"/>
    </source>
</evidence>
<dbReference type="EMBL" id="JAQQWK010000005">
    <property type="protein sequence ID" value="KAK8041738.1"/>
    <property type="molecule type" value="Genomic_DNA"/>
</dbReference>
<evidence type="ECO:0000313" key="4">
    <source>
        <dbReference type="EMBL" id="KAK8041738.1"/>
    </source>
</evidence>
<evidence type="ECO:0000256" key="2">
    <source>
        <dbReference type="ARBA" id="ARBA00023002"/>
    </source>
</evidence>
<protein>
    <recommendedName>
        <fullName evidence="3">Enoyl reductase (ER) domain-containing protein</fullName>
    </recommendedName>
</protein>
<dbReference type="SUPFAM" id="SSF50129">
    <property type="entry name" value="GroES-like"/>
    <property type="match status" value="1"/>
</dbReference>
<dbReference type="InterPro" id="IPR047122">
    <property type="entry name" value="Trans-enoyl_RdTase-like"/>
</dbReference>
<accession>A0ABR1T573</accession>
<dbReference type="SMART" id="SM00829">
    <property type="entry name" value="PKS_ER"/>
    <property type="match status" value="1"/>
</dbReference>
<dbReference type="InterPro" id="IPR013154">
    <property type="entry name" value="ADH-like_N"/>
</dbReference>
<keyword evidence="5" id="KW-1185">Reference proteome</keyword>
<dbReference type="Pfam" id="PF08240">
    <property type="entry name" value="ADH_N"/>
    <property type="match status" value="1"/>
</dbReference>
<sequence length="358" mass="37660">MAQTPVNQAAWLKSSQATPLEVGPAPYTPPAPGQLVIKNAALGINPIDVRKQTEGDGILPHIRYPTIFGEDIAGTVVATGEGVTRFKPGDRVLAVAGLIPTNNTPEGAFQLYTVAREWLTTPLPDHMSFEQGCVLPLALLVAGTGLFLKDYLGLDSPTVPARPKTNDDGSARGVVIVAGGASAVGGTGVQLAAAAGYEVVSTSSPRNFDLVKGLGATHVVDYRSPTVADELLDAVRGKQLLGALSLGDGTADYLADVLRRHEESAGPTKKFIARAEGKHSVEEGGEVAVKFILISPQVIGPETPLRQIFEAYLPRALAEGRFEARPVPDVVGKGLDRIQDAFEVLRKGVSAKKIVVQL</sequence>
<keyword evidence="2" id="KW-0560">Oxidoreductase</keyword>
<reference evidence="4 5" key="1">
    <citation type="submission" date="2023-01" db="EMBL/GenBank/DDBJ databases">
        <title>Analysis of 21 Apiospora genomes using comparative genomics revels a genus with tremendous synthesis potential of carbohydrate active enzymes and secondary metabolites.</title>
        <authorList>
            <person name="Sorensen T."/>
        </authorList>
    </citation>
    <scope>NUCLEOTIDE SEQUENCE [LARGE SCALE GENOMIC DNA]</scope>
    <source>
        <strain evidence="4 5">CBS 33761</strain>
    </source>
</reference>
<dbReference type="InterPro" id="IPR011032">
    <property type="entry name" value="GroES-like_sf"/>
</dbReference>
<dbReference type="SUPFAM" id="SSF51735">
    <property type="entry name" value="NAD(P)-binding Rossmann-fold domains"/>
    <property type="match status" value="1"/>
</dbReference>
<feature type="domain" description="Enoyl reductase (ER)" evidence="3">
    <location>
        <begin position="17"/>
        <end position="356"/>
    </location>
</feature>
<organism evidence="4 5">
    <name type="scientific">Apiospora rasikravindrae</name>
    <dbReference type="NCBI Taxonomy" id="990691"/>
    <lineage>
        <taxon>Eukaryota</taxon>
        <taxon>Fungi</taxon>
        <taxon>Dikarya</taxon>
        <taxon>Ascomycota</taxon>
        <taxon>Pezizomycotina</taxon>
        <taxon>Sordariomycetes</taxon>
        <taxon>Xylariomycetidae</taxon>
        <taxon>Amphisphaeriales</taxon>
        <taxon>Apiosporaceae</taxon>
        <taxon>Apiospora</taxon>
    </lineage>
</organism>
<gene>
    <name evidence="4" type="ORF">PG993_006261</name>
</gene>
<comment type="caution">
    <text evidence="4">The sequence shown here is derived from an EMBL/GenBank/DDBJ whole genome shotgun (WGS) entry which is preliminary data.</text>
</comment>
<dbReference type="InterPro" id="IPR020843">
    <property type="entry name" value="ER"/>
</dbReference>
<evidence type="ECO:0000256" key="1">
    <source>
        <dbReference type="ARBA" id="ARBA00008072"/>
    </source>
</evidence>
<dbReference type="Gene3D" id="3.40.50.720">
    <property type="entry name" value="NAD(P)-binding Rossmann-like Domain"/>
    <property type="match status" value="1"/>
</dbReference>